<proteinExistence type="predicted"/>
<feature type="transmembrane region" description="Helical" evidence="1">
    <location>
        <begin position="248"/>
        <end position="267"/>
    </location>
</feature>
<evidence type="ECO:0000313" key="2">
    <source>
        <dbReference type="EMBL" id="MBB2903338.1"/>
    </source>
</evidence>
<keyword evidence="1" id="KW-0472">Membrane</keyword>
<reference evidence="2 3" key="2">
    <citation type="submission" date="2020-08" db="EMBL/GenBank/DDBJ databases">
        <authorList>
            <person name="Partida-Martinez L."/>
            <person name="Huntemann M."/>
            <person name="Clum A."/>
            <person name="Wang J."/>
            <person name="Palaniappan K."/>
            <person name="Ritter S."/>
            <person name="Chen I.-M."/>
            <person name="Stamatis D."/>
            <person name="Reddy T."/>
            <person name="O'Malley R."/>
            <person name="Daum C."/>
            <person name="Shapiro N."/>
            <person name="Ivanova N."/>
            <person name="Kyrpides N."/>
            <person name="Woyke T."/>
        </authorList>
    </citation>
    <scope>NUCLEOTIDE SEQUENCE [LARGE SCALE GENOMIC DNA]</scope>
    <source>
        <strain evidence="2 3">AS2.23</strain>
    </source>
</reference>
<protein>
    <submittedName>
        <fullName evidence="2">Uncharacterized protein</fullName>
    </submittedName>
</protein>
<comment type="caution">
    <text evidence="2">The sequence shown here is derived from an EMBL/GenBank/DDBJ whole genome shotgun (WGS) entry which is preliminary data.</text>
</comment>
<dbReference type="EMBL" id="JACHVY010000007">
    <property type="protein sequence ID" value="MBB2903338.1"/>
    <property type="molecule type" value="Genomic_DNA"/>
</dbReference>
<dbReference type="Proteomes" id="UP000533269">
    <property type="component" value="Unassembled WGS sequence"/>
</dbReference>
<keyword evidence="1" id="KW-0812">Transmembrane</keyword>
<organism evidence="2 3">
    <name type="scientific">Kineococcus radiotolerans</name>
    <dbReference type="NCBI Taxonomy" id="131568"/>
    <lineage>
        <taxon>Bacteria</taxon>
        <taxon>Bacillati</taxon>
        <taxon>Actinomycetota</taxon>
        <taxon>Actinomycetes</taxon>
        <taxon>Kineosporiales</taxon>
        <taxon>Kineosporiaceae</taxon>
        <taxon>Kineococcus</taxon>
    </lineage>
</organism>
<feature type="transmembrane region" description="Helical" evidence="1">
    <location>
        <begin position="12"/>
        <end position="30"/>
    </location>
</feature>
<name>A0A7W4TQP4_KINRA</name>
<dbReference type="RefSeq" id="WP_183392955.1">
    <property type="nucleotide sequence ID" value="NZ_JACHVY010000007.1"/>
</dbReference>
<feature type="transmembrane region" description="Helical" evidence="1">
    <location>
        <begin position="74"/>
        <end position="95"/>
    </location>
</feature>
<sequence>MATVRAWHVPLAWLVAAMAIWAVVCAFGLVLDGRMLGGAPIWAKPLKFTISFGLYGLTLAWMLSLISGARRRRVGWWAGTIAAAVAVLEIVATTVQVVRGTSSHFNMATPLDATLYAVMGVAVVVLYCATLVTGVFLAVFTKLPDRSLAWALRLGLLIAVAGLSVGFLMVLPTAQQLAAPEQTVIGSHSVGGDDASGGLFFLGWNTQHGDLRPAHFVGMHALQALPLLALALRTIATPRLSEGTRLRIVLLTAAAWSSLTGLVLWQALRGQSITTPDALTWATTGALTLAAIVCGAVISRRAHRDLRNHQVVAPQALHTPM</sequence>
<evidence type="ECO:0000256" key="1">
    <source>
        <dbReference type="SAM" id="Phobius"/>
    </source>
</evidence>
<feature type="transmembrane region" description="Helical" evidence="1">
    <location>
        <begin position="115"/>
        <end position="139"/>
    </location>
</feature>
<feature type="transmembrane region" description="Helical" evidence="1">
    <location>
        <begin position="151"/>
        <end position="171"/>
    </location>
</feature>
<feature type="transmembrane region" description="Helical" evidence="1">
    <location>
        <begin position="214"/>
        <end position="236"/>
    </location>
</feature>
<feature type="transmembrane region" description="Helical" evidence="1">
    <location>
        <begin position="50"/>
        <end position="67"/>
    </location>
</feature>
<dbReference type="AlphaFoldDB" id="A0A7W4TQP4"/>
<reference evidence="2 3" key="1">
    <citation type="submission" date="2020-08" db="EMBL/GenBank/DDBJ databases">
        <title>The Agave Microbiome: Exploring the role of microbial communities in plant adaptations to desert environments.</title>
        <authorList>
            <person name="Partida-Martinez L.P."/>
        </authorList>
    </citation>
    <scope>NUCLEOTIDE SEQUENCE [LARGE SCALE GENOMIC DNA]</scope>
    <source>
        <strain evidence="2 3">AS2.23</strain>
    </source>
</reference>
<keyword evidence="1" id="KW-1133">Transmembrane helix</keyword>
<gene>
    <name evidence="2" type="ORF">FHR75_004180</name>
</gene>
<evidence type="ECO:0000313" key="3">
    <source>
        <dbReference type="Proteomes" id="UP000533269"/>
    </source>
</evidence>
<feature type="transmembrane region" description="Helical" evidence="1">
    <location>
        <begin position="279"/>
        <end position="298"/>
    </location>
</feature>
<accession>A0A7W4TQP4</accession>